<reference evidence="1 2" key="1">
    <citation type="journal article" date="2021" name="Elife">
        <title>Chloroplast acquisition without the gene transfer in kleptoplastic sea slugs, Plakobranchus ocellatus.</title>
        <authorList>
            <person name="Maeda T."/>
            <person name="Takahashi S."/>
            <person name="Yoshida T."/>
            <person name="Shimamura S."/>
            <person name="Takaki Y."/>
            <person name="Nagai Y."/>
            <person name="Toyoda A."/>
            <person name="Suzuki Y."/>
            <person name="Arimoto A."/>
            <person name="Ishii H."/>
            <person name="Satoh N."/>
            <person name="Nishiyama T."/>
            <person name="Hasebe M."/>
            <person name="Maruyama T."/>
            <person name="Minagawa J."/>
            <person name="Obokata J."/>
            <person name="Shigenobu S."/>
        </authorList>
    </citation>
    <scope>NUCLEOTIDE SEQUENCE [LARGE SCALE GENOMIC DNA]</scope>
</reference>
<organism evidence="1 2">
    <name type="scientific">Elysia marginata</name>
    <dbReference type="NCBI Taxonomy" id="1093978"/>
    <lineage>
        <taxon>Eukaryota</taxon>
        <taxon>Metazoa</taxon>
        <taxon>Spiralia</taxon>
        <taxon>Lophotrochozoa</taxon>
        <taxon>Mollusca</taxon>
        <taxon>Gastropoda</taxon>
        <taxon>Heterobranchia</taxon>
        <taxon>Euthyneura</taxon>
        <taxon>Panpulmonata</taxon>
        <taxon>Sacoglossa</taxon>
        <taxon>Placobranchoidea</taxon>
        <taxon>Plakobranchidae</taxon>
        <taxon>Elysia</taxon>
    </lineage>
</organism>
<dbReference type="EMBL" id="BMAT01009355">
    <property type="protein sequence ID" value="GFS04825.1"/>
    <property type="molecule type" value="Genomic_DNA"/>
</dbReference>
<proteinExistence type="predicted"/>
<evidence type="ECO:0000313" key="1">
    <source>
        <dbReference type="EMBL" id="GFS04825.1"/>
    </source>
</evidence>
<sequence length="103" mass="11915">MPYKKELVTLVHDLCKVFRAKPGTAAMCDAEIDKHCLAQNLARRFNKMVADPRAQISFTMPLKSTVESLALGQYLTRHKHGRHLDKMEWVLIEENLTRQVRPK</sequence>
<dbReference type="Proteomes" id="UP000762676">
    <property type="component" value="Unassembled WGS sequence"/>
</dbReference>
<name>A0AAV4I4K7_9GAST</name>
<evidence type="ECO:0000313" key="2">
    <source>
        <dbReference type="Proteomes" id="UP000762676"/>
    </source>
</evidence>
<keyword evidence="2" id="KW-1185">Reference proteome</keyword>
<accession>A0AAV4I4K7</accession>
<comment type="caution">
    <text evidence="1">The sequence shown here is derived from an EMBL/GenBank/DDBJ whole genome shotgun (WGS) entry which is preliminary data.</text>
</comment>
<gene>
    <name evidence="1" type="ORF">ElyMa_004666400</name>
</gene>
<dbReference type="AlphaFoldDB" id="A0AAV4I4K7"/>
<protein>
    <submittedName>
        <fullName evidence="1">Uncharacterized protein</fullName>
    </submittedName>
</protein>